<keyword evidence="4" id="KW-1185">Reference proteome</keyword>
<name>A0A1X2LXP3_9MYCO</name>
<reference evidence="3 4" key="1">
    <citation type="submission" date="2017-04" db="EMBL/GenBank/DDBJ databases">
        <title>The new phylogeny of genus Mycobacterium.</title>
        <authorList>
            <person name="Tortoli E."/>
            <person name="Trovato A."/>
            <person name="Cirillo D.M."/>
        </authorList>
    </citation>
    <scope>NUCLEOTIDE SEQUENCE [LARGE SCALE GENOMIC DNA]</scope>
    <source>
        <strain evidence="3 4">TBL 1200985</strain>
    </source>
</reference>
<dbReference type="EMBL" id="NCXP01000004">
    <property type="protein sequence ID" value="OSC41974.1"/>
    <property type="molecule type" value="Genomic_DNA"/>
</dbReference>
<accession>A0A1X2LXP3</accession>
<dbReference type="SUPFAM" id="SSF53474">
    <property type="entry name" value="alpha/beta-Hydrolases"/>
    <property type="match status" value="1"/>
</dbReference>
<gene>
    <name evidence="3" type="ORF">B8W66_05385</name>
</gene>
<protein>
    <submittedName>
        <fullName evidence="3">Esterase</fullName>
    </submittedName>
</protein>
<dbReference type="PANTHER" id="PTHR48081:SF8">
    <property type="entry name" value="ALPHA_BETA HYDROLASE FOLD-3 DOMAIN-CONTAINING PROTEIN-RELATED"/>
    <property type="match status" value="1"/>
</dbReference>
<dbReference type="Gene3D" id="3.40.50.1820">
    <property type="entry name" value="alpha/beta hydrolase"/>
    <property type="match status" value="1"/>
</dbReference>
<proteinExistence type="predicted"/>
<dbReference type="InterPro" id="IPR013094">
    <property type="entry name" value="AB_hydrolase_3"/>
</dbReference>
<comment type="caution">
    <text evidence="3">The sequence shown here is derived from an EMBL/GenBank/DDBJ whole genome shotgun (WGS) entry which is preliminary data.</text>
</comment>
<dbReference type="Pfam" id="PF07859">
    <property type="entry name" value="Abhydrolase_3"/>
    <property type="match status" value="1"/>
</dbReference>
<evidence type="ECO:0000259" key="2">
    <source>
        <dbReference type="Pfam" id="PF07859"/>
    </source>
</evidence>
<dbReference type="PANTHER" id="PTHR48081">
    <property type="entry name" value="AB HYDROLASE SUPERFAMILY PROTEIN C4A8.06C"/>
    <property type="match status" value="1"/>
</dbReference>
<keyword evidence="1" id="KW-0378">Hydrolase</keyword>
<dbReference type="STRING" id="1430326.B8W66_05385"/>
<evidence type="ECO:0000313" key="3">
    <source>
        <dbReference type="EMBL" id="OSC41974.1"/>
    </source>
</evidence>
<dbReference type="AlphaFoldDB" id="A0A1X2LXP3"/>
<dbReference type="GO" id="GO:0016787">
    <property type="term" value="F:hydrolase activity"/>
    <property type="evidence" value="ECO:0007669"/>
    <property type="project" value="UniProtKB-KW"/>
</dbReference>
<evidence type="ECO:0000313" key="4">
    <source>
        <dbReference type="Proteomes" id="UP000193247"/>
    </source>
</evidence>
<dbReference type="InterPro" id="IPR029058">
    <property type="entry name" value="AB_hydrolase_fold"/>
</dbReference>
<sequence length="301" mass="32086">MSGNDVHPDLRRIAVVTPRQLVGPRTLPLVRALTAVMGRRTSRTPADIEVLTLESGVGVRLYRPAGVTEPTPALLWIHGGGYVMGTAQSDDRLCRQFSSRLGITVASVEYRLAPEHPYPAPLEDCYSAMTWLAGLPAVDRARVAIGGASAGGGLAAALALLARDRGDVAPAFQLLVYPMLDDRSSMAPAANPHYRLWNARSNRFGWTAYLGDADPGVAVPGRRDDLAGLPPAWIGVGTNDLFYDEDLAYAKRLTGAGVPCQVEVVEGAFHGFDLVAPNVALSQRFFTSQCDSLRAALAPPG</sequence>
<organism evidence="3 4">
    <name type="scientific">Mycobacterium decipiens</name>
    <dbReference type="NCBI Taxonomy" id="1430326"/>
    <lineage>
        <taxon>Bacteria</taxon>
        <taxon>Bacillati</taxon>
        <taxon>Actinomycetota</taxon>
        <taxon>Actinomycetes</taxon>
        <taxon>Mycobacteriales</taxon>
        <taxon>Mycobacteriaceae</taxon>
        <taxon>Mycobacterium</taxon>
    </lineage>
</organism>
<evidence type="ECO:0000256" key="1">
    <source>
        <dbReference type="ARBA" id="ARBA00022801"/>
    </source>
</evidence>
<dbReference type="RefSeq" id="WP_085324010.1">
    <property type="nucleotide sequence ID" value="NZ_NCXP01000004.1"/>
</dbReference>
<dbReference type="InterPro" id="IPR050300">
    <property type="entry name" value="GDXG_lipolytic_enzyme"/>
</dbReference>
<dbReference type="OrthoDB" id="3181909at2"/>
<feature type="domain" description="Alpha/beta hydrolase fold-3" evidence="2">
    <location>
        <begin position="74"/>
        <end position="272"/>
    </location>
</feature>
<dbReference type="Proteomes" id="UP000193247">
    <property type="component" value="Unassembled WGS sequence"/>
</dbReference>